<evidence type="ECO:0000313" key="2">
    <source>
        <dbReference type="Proteomes" id="UP000228741"/>
    </source>
</evidence>
<reference evidence="1 2" key="1">
    <citation type="journal article" date="2015" name="BMC Microbiol.">
        <title>Comparative analysis of multiple inducible phages from Mannheimia haemolytica.</title>
        <authorList>
            <person name="Niu Y.D."/>
            <person name="Cook S.R."/>
            <person name="Wang J."/>
            <person name="Klima C.L."/>
            <person name="Hsu Y.H."/>
            <person name="Kropinski A.M."/>
            <person name="Turner D."/>
            <person name="McAllister T.A."/>
        </authorList>
    </citation>
    <scope>NUCLEOTIDE SEQUENCE [LARGE SCALE GENOMIC DNA]</scope>
</reference>
<proteinExistence type="predicted"/>
<evidence type="ECO:0008006" key="3">
    <source>
        <dbReference type="Google" id="ProtNLM"/>
    </source>
</evidence>
<name>A0A0M3LPP4_9CAUD</name>
<accession>A0A0M3LPP4</accession>
<organism evidence="1 2">
    <name type="scientific">Mannheimia phage vB_MhM_535AP1</name>
    <dbReference type="NCBI Taxonomy" id="1572740"/>
    <lineage>
        <taxon>Viruses</taxon>
        <taxon>Duplodnaviria</taxon>
        <taxon>Heunggongvirae</taxon>
        <taxon>Uroviricota</taxon>
        <taxon>Caudoviricetes</taxon>
        <taxon>Peduoviridae</taxon>
        <taxon>Baylorvirus</taxon>
        <taxon>Baylorvirus PHL101</taxon>
    </lineage>
</organism>
<gene>
    <name evidence="1" type="ORF">535AP1_50</name>
</gene>
<dbReference type="Proteomes" id="UP000228741">
    <property type="component" value="Segment"/>
</dbReference>
<evidence type="ECO:0000313" key="1">
    <source>
        <dbReference type="EMBL" id="AJA72923.1"/>
    </source>
</evidence>
<protein>
    <recommendedName>
        <fullName evidence="3">Ribbon-helix-helix protein CopG domain-containing protein</fullName>
    </recommendedName>
</protein>
<sequence length="60" mass="6875">MAMSRNEIQAKSEAKRGIKQKSFKLPLEVIAEIEVLSQKLNIPQNQLIIQAIQQFKQNNP</sequence>
<dbReference type="EMBL" id="KP137432">
    <property type="protein sequence ID" value="AJA72923.1"/>
    <property type="molecule type" value="Genomic_DNA"/>
</dbReference>